<proteinExistence type="predicted"/>
<reference evidence="2 3" key="1">
    <citation type="submission" date="2024-01" db="EMBL/GenBank/DDBJ databases">
        <title>Genome assemblies of Stephania.</title>
        <authorList>
            <person name="Yang L."/>
        </authorList>
    </citation>
    <scope>NUCLEOTIDE SEQUENCE [LARGE SCALE GENOMIC DNA]</scope>
    <source>
        <strain evidence="2">JXDWG</strain>
        <tissue evidence="2">Leaf</tissue>
    </source>
</reference>
<comment type="caution">
    <text evidence="2">The sequence shown here is derived from an EMBL/GenBank/DDBJ whole genome shotgun (WGS) entry which is preliminary data.</text>
</comment>
<evidence type="ECO:0000313" key="2">
    <source>
        <dbReference type="EMBL" id="KAK9111723.1"/>
    </source>
</evidence>
<accession>A0AAP0IAU8</accession>
<dbReference type="Proteomes" id="UP001419268">
    <property type="component" value="Unassembled WGS sequence"/>
</dbReference>
<evidence type="ECO:0000313" key="3">
    <source>
        <dbReference type="Proteomes" id="UP001419268"/>
    </source>
</evidence>
<feature type="compositionally biased region" description="Basic residues" evidence="1">
    <location>
        <begin position="64"/>
        <end position="75"/>
    </location>
</feature>
<evidence type="ECO:0000256" key="1">
    <source>
        <dbReference type="SAM" id="MobiDB-lite"/>
    </source>
</evidence>
<name>A0AAP0IAU8_9MAGN</name>
<dbReference type="AlphaFoldDB" id="A0AAP0IAU8"/>
<gene>
    <name evidence="2" type="ORF">Scep_019242</name>
</gene>
<keyword evidence="3" id="KW-1185">Reference proteome</keyword>
<feature type="region of interest" description="Disordered" evidence="1">
    <location>
        <begin position="14"/>
        <end position="75"/>
    </location>
</feature>
<dbReference type="EMBL" id="JBBNAG010000008">
    <property type="protein sequence ID" value="KAK9111723.1"/>
    <property type="molecule type" value="Genomic_DNA"/>
</dbReference>
<protein>
    <submittedName>
        <fullName evidence="2">Uncharacterized protein</fullName>
    </submittedName>
</protein>
<organism evidence="2 3">
    <name type="scientific">Stephania cephalantha</name>
    <dbReference type="NCBI Taxonomy" id="152367"/>
    <lineage>
        <taxon>Eukaryota</taxon>
        <taxon>Viridiplantae</taxon>
        <taxon>Streptophyta</taxon>
        <taxon>Embryophyta</taxon>
        <taxon>Tracheophyta</taxon>
        <taxon>Spermatophyta</taxon>
        <taxon>Magnoliopsida</taxon>
        <taxon>Ranunculales</taxon>
        <taxon>Menispermaceae</taxon>
        <taxon>Menispermoideae</taxon>
        <taxon>Cissampelideae</taxon>
        <taxon>Stephania</taxon>
    </lineage>
</organism>
<sequence>MHLTIPKSLASNITLRNPRSQARCKISPAPHDLASNTELDPKLATTPPNQSPLVSLRRPPPTPHHPRIAHHPSSP</sequence>